<gene>
    <name evidence="2" type="ORF">LCGC14_0395230</name>
</gene>
<evidence type="ECO:0000313" key="2">
    <source>
        <dbReference type="EMBL" id="KKN73958.1"/>
    </source>
</evidence>
<dbReference type="AlphaFoldDB" id="A0A0F9W7E3"/>
<keyword evidence="1" id="KW-0812">Transmembrane</keyword>
<name>A0A0F9W7E3_9ZZZZ</name>
<dbReference type="EMBL" id="LAZR01000334">
    <property type="protein sequence ID" value="KKN73958.1"/>
    <property type="molecule type" value="Genomic_DNA"/>
</dbReference>
<feature type="transmembrane region" description="Helical" evidence="1">
    <location>
        <begin position="12"/>
        <end position="29"/>
    </location>
</feature>
<reference evidence="2" key="1">
    <citation type="journal article" date="2015" name="Nature">
        <title>Complex archaea that bridge the gap between prokaryotes and eukaryotes.</title>
        <authorList>
            <person name="Spang A."/>
            <person name="Saw J.H."/>
            <person name="Jorgensen S.L."/>
            <person name="Zaremba-Niedzwiedzka K."/>
            <person name="Martijn J."/>
            <person name="Lind A.E."/>
            <person name="van Eijk R."/>
            <person name="Schleper C."/>
            <person name="Guy L."/>
            <person name="Ettema T.J."/>
        </authorList>
    </citation>
    <scope>NUCLEOTIDE SEQUENCE</scope>
</reference>
<organism evidence="2">
    <name type="scientific">marine sediment metagenome</name>
    <dbReference type="NCBI Taxonomy" id="412755"/>
    <lineage>
        <taxon>unclassified sequences</taxon>
        <taxon>metagenomes</taxon>
        <taxon>ecological metagenomes</taxon>
    </lineage>
</organism>
<sequence length="80" mass="8404">MFKSLLKRVSKSLGGLGILGLGAAVNYIPGVGQMVSPYIMGLGASMLAVGVGHKAVKGVKGQPIFTKEKAMFKKEKKEEP</sequence>
<keyword evidence="1" id="KW-1133">Transmembrane helix</keyword>
<evidence type="ECO:0000256" key="1">
    <source>
        <dbReference type="SAM" id="Phobius"/>
    </source>
</evidence>
<keyword evidence="1" id="KW-0472">Membrane</keyword>
<proteinExistence type="predicted"/>
<protein>
    <submittedName>
        <fullName evidence="2">Uncharacterized protein</fullName>
    </submittedName>
</protein>
<comment type="caution">
    <text evidence="2">The sequence shown here is derived from an EMBL/GenBank/DDBJ whole genome shotgun (WGS) entry which is preliminary data.</text>
</comment>
<accession>A0A0F9W7E3</accession>